<proteinExistence type="predicted"/>
<accession>A0ACC3C8Z3</accession>
<sequence length="254" mass="24154">MTTPCLLPAAAPPGAAPPGVAGERFWTTACAALVEVRLTARRSDAAAAGGAFPPGAAPAYVAALGAAVGSGLTPPPPLAVAHLDCLDLTPRVVAALVAIGGRLVELRLREAVGLGRRGVVAALVAACPRVRLVDLGGGEGLPLGGVSAWLSPAPVGRRGGGGGGGGVGGGVGVGGSRGIGGGGSGGGGGSEGGGRPGTGGGVKELYVAGCGLPADGLAAVVTAALRRGAPLRVLGYDCPLHVTGVRDVTTWQAR</sequence>
<evidence type="ECO:0000313" key="1">
    <source>
        <dbReference type="EMBL" id="KAK1866211.1"/>
    </source>
</evidence>
<dbReference type="EMBL" id="CM020619">
    <property type="protein sequence ID" value="KAK1866211.1"/>
    <property type="molecule type" value="Genomic_DNA"/>
</dbReference>
<organism evidence="1 2">
    <name type="scientific">Pyropia yezoensis</name>
    <name type="common">Susabi-nori</name>
    <name type="synonym">Porphyra yezoensis</name>
    <dbReference type="NCBI Taxonomy" id="2788"/>
    <lineage>
        <taxon>Eukaryota</taxon>
        <taxon>Rhodophyta</taxon>
        <taxon>Bangiophyceae</taxon>
        <taxon>Bangiales</taxon>
        <taxon>Bangiaceae</taxon>
        <taxon>Pyropia</taxon>
    </lineage>
</organism>
<keyword evidence="2" id="KW-1185">Reference proteome</keyword>
<dbReference type="Proteomes" id="UP000798662">
    <property type="component" value="Chromosome 2"/>
</dbReference>
<gene>
    <name evidence="1" type="ORF">I4F81_008731</name>
</gene>
<protein>
    <submittedName>
        <fullName evidence="1">Uncharacterized protein</fullName>
    </submittedName>
</protein>
<comment type="caution">
    <text evidence="1">The sequence shown here is derived from an EMBL/GenBank/DDBJ whole genome shotgun (WGS) entry which is preliminary data.</text>
</comment>
<reference evidence="1" key="1">
    <citation type="submission" date="2019-11" db="EMBL/GenBank/DDBJ databases">
        <title>Nori genome reveals adaptations in red seaweeds to the harsh intertidal environment.</title>
        <authorList>
            <person name="Wang D."/>
            <person name="Mao Y."/>
        </authorList>
    </citation>
    <scope>NUCLEOTIDE SEQUENCE</scope>
    <source>
        <tissue evidence="1">Gametophyte</tissue>
    </source>
</reference>
<name>A0ACC3C8Z3_PYRYE</name>
<evidence type="ECO:0000313" key="2">
    <source>
        <dbReference type="Proteomes" id="UP000798662"/>
    </source>
</evidence>